<dbReference type="PIRSF" id="PIRSF005572">
    <property type="entry name" value="NifS"/>
    <property type="match status" value="1"/>
</dbReference>
<dbReference type="Gene3D" id="3.40.640.10">
    <property type="entry name" value="Type I PLP-dependent aspartate aminotransferase-like (Major domain)"/>
    <property type="match status" value="1"/>
</dbReference>
<protein>
    <submittedName>
        <fullName evidence="10">Cysteine desulfurase</fullName>
        <ecNumber evidence="10">2.8.1.7</ecNumber>
    </submittedName>
</protein>
<evidence type="ECO:0000313" key="10">
    <source>
        <dbReference type="EMBL" id="EKB45682.1"/>
    </source>
</evidence>
<dbReference type="InterPro" id="IPR000192">
    <property type="entry name" value="Aminotrans_V_dom"/>
</dbReference>
<comment type="caution">
    <text evidence="10">The sequence shown here is derived from an EMBL/GenBank/DDBJ whole genome shotgun (WGS) entry which is preliminary data.</text>
</comment>
<keyword evidence="3 10" id="KW-0808">Transferase</keyword>
<dbReference type="AlphaFoldDB" id="K1L0L7"/>
<evidence type="ECO:0000256" key="4">
    <source>
        <dbReference type="ARBA" id="ARBA00022723"/>
    </source>
</evidence>
<dbReference type="GO" id="GO:0046872">
    <property type="term" value="F:metal ion binding"/>
    <property type="evidence" value="ECO:0007669"/>
    <property type="project" value="UniProtKB-KW"/>
</dbReference>
<dbReference type="PANTHER" id="PTHR11601">
    <property type="entry name" value="CYSTEINE DESULFURYLASE FAMILY MEMBER"/>
    <property type="match status" value="1"/>
</dbReference>
<comment type="catalytic activity">
    <reaction evidence="8">
        <text>(sulfur carrier)-H + L-cysteine = (sulfur carrier)-SH + L-alanine</text>
        <dbReference type="Rhea" id="RHEA:43892"/>
        <dbReference type="Rhea" id="RHEA-COMP:14737"/>
        <dbReference type="Rhea" id="RHEA-COMP:14739"/>
        <dbReference type="ChEBI" id="CHEBI:29917"/>
        <dbReference type="ChEBI" id="CHEBI:35235"/>
        <dbReference type="ChEBI" id="CHEBI:57972"/>
        <dbReference type="ChEBI" id="CHEBI:64428"/>
        <dbReference type="EC" id="2.8.1.7"/>
    </reaction>
</comment>
<dbReference type="PATRIC" id="fig|1224748.3.peg.1625"/>
<dbReference type="InterPro" id="IPR015424">
    <property type="entry name" value="PyrdxlP-dep_Trfase"/>
</dbReference>
<keyword evidence="5" id="KW-0663">Pyridoxal phosphate</keyword>
<keyword evidence="6" id="KW-0408">Iron</keyword>
<sequence length="375" mass="41160">MISLLYLDNSATTPIHPEVKDAMLPFLLEEFGNPSSKYYDLAAYAKDAVKIARQNVAKLIDCRPDEIIFTSGSTESNNFIIKGITDQRKNKGKHIITTNIEHPSVLEVCKYLESIGFNLTVLEANQNGVITIEQFSNAVTPETIFASIQWGNNEIGSLNPIIEISKICIEHDIFLHSDATQVIGKRLISLDNLPGLSAISISAHKFFGPKGVGATFLRKDQYNLFPPITPLLHGGGQEEGLRSGTLAVHNIVGLGKASEIASQRQNKNIKKLNELEQHLIEILNSKFGTNIKYNHSSENKIPGIINVQFIGINNEILVKKLAPVIAVSTGSACSSSKPSHVLAAIGLSLNEIRQTIRISLSPYIEKEDLNIFNNL</sequence>
<dbReference type="EC" id="2.8.1.7" evidence="10"/>
<feature type="domain" description="Aminotransferase class V" evidence="9">
    <location>
        <begin position="6"/>
        <end position="371"/>
    </location>
</feature>
<dbReference type="Proteomes" id="UP000004738">
    <property type="component" value="Unassembled WGS sequence"/>
</dbReference>
<evidence type="ECO:0000256" key="1">
    <source>
        <dbReference type="ARBA" id="ARBA00001933"/>
    </source>
</evidence>
<dbReference type="PANTHER" id="PTHR11601:SF34">
    <property type="entry name" value="CYSTEINE DESULFURASE"/>
    <property type="match status" value="1"/>
</dbReference>
<comment type="similarity">
    <text evidence="2">Belongs to the class-V pyridoxal-phosphate-dependent aminotransferase family. NifS/IscS subfamily.</text>
</comment>
<dbReference type="Pfam" id="PF00266">
    <property type="entry name" value="Aminotran_5"/>
    <property type="match status" value="1"/>
</dbReference>
<dbReference type="InterPro" id="IPR016454">
    <property type="entry name" value="Cysteine_dSase"/>
</dbReference>
<evidence type="ECO:0000256" key="3">
    <source>
        <dbReference type="ARBA" id="ARBA00022679"/>
    </source>
</evidence>
<reference evidence="10 11" key="1">
    <citation type="journal article" date="2012" name="J. Bacteriol.">
        <title>Draft Genome Sequence of Bacillus isronensis Strain B3W22, Isolated from the Upper Atmosphere.</title>
        <authorList>
            <person name="Shivaji S."/>
            <person name="Ara S."/>
            <person name="Singh S.K."/>
            <person name="Bandi S."/>
            <person name="Singh A."/>
            <person name="Pinnaka A.K."/>
        </authorList>
    </citation>
    <scope>NUCLEOTIDE SEQUENCE [LARGE SCALE GENOMIC DNA]</scope>
    <source>
        <strain evidence="10 11">B3W22</strain>
    </source>
</reference>
<evidence type="ECO:0000256" key="8">
    <source>
        <dbReference type="ARBA" id="ARBA00050776"/>
    </source>
</evidence>
<evidence type="ECO:0000256" key="7">
    <source>
        <dbReference type="ARBA" id="ARBA00023014"/>
    </source>
</evidence>
<proteinExistence type="inferred from homology"/>
<gene>
    <name evidence="10" type="primary">iscS_1</name>
    <name evidence="10" type="ORF">B857_01633</name>
</gene>
<dbReference type="Gene3D" id="3.90.1150.10">
    <property type="entry name" value="Aspartate Aminotransferase, domain 1"/>
    <property type="match status" value="1"/>
</dbReference>
<dbReference type="InterPro" id="IPR015421">
    <property type="entry name" value="PyrdxlP-dep_Trfase_major"/>
</dbReference>
<evidence type="ECO:0000259" key="9">
    <source>
        <dbReference type="Pfam" id="PF00266"/>
    </source>
</evidence>
<keyword evidence="4" id="KW-0479">Metal-binding</keyword>
<evidence type="ECO:0000313" key="11">
    <source>
        <dbReference type="Proteomes" id="UP000004738"/>
    </source>
</evidence>
<keyword evidence="11" id="KW-1185">Reference proteome</keyword>
<dbReference type="InterPro" id="IPR015422">
    <property type="entry name" value="PyrdxlP-dep_Trfase_small"/>
</dbReference>
<dbReference type="GO" id="GO:0031071">
    <property type="term" value="F:cysteine desulfurase activity"/>
    <property type="evidence" value="ECO:0007669"/>
    <property type="project" value="UniProtKB-EC"/>
</dbReference>
<accession>K1L0L7</accession>
<organism evidence="10 11">
    <name type="scientific">Solibacillus isronensis B3W22</name>
    <dbReference type="NCBI Taxonomy" id="1224748"/>
    <lineage>
        <taxon>Bacteria</taxon>
        <taxon>Bacillati</taxon>
        <taxon>Bacillota</taxon>
        <taxon>Bacilli</taxon>
        <taxon>Bacillales</taxon>
        <taxon>Caryophanaceae</taxon>
        <taxon>Solibacillus</taxon>
    </lineage>
</organism>
<dbReference type="SUPFAM" id="SSF53383">
    <property type="entry name" value="PLP-dependent transferases"/>
    <property type="match status" value="1"/>
</dbReference>
<keyword evidence="7" id="KW-0411">Iron-sulfur</keyword>
<evidence type="ECO:0000256" key="5">
    <source>
        <dbReference type="ARBA" id="ARBA00022898"/>
    </source>
</evidence>
<name>K1L0L7_9BACL</name>
<comment type="cofactor">
    <cofactor evidence="1">
        <name>pyridoxal 5'-phosphate</name>
        <dbReference type="ChEBI" id="CHEBI:597326"/>
    </cofactor>
</comment>
<evidence type="ECO:0000256" key="6">
    <source>
        <dbReference type="ARBA" id="ARBA00023004"/>
    </source>
</evidence>
<dbReference type="EMBL" id="AMCK01000006">
    <property type="protein sequence ID" value="EKB45682.1"/>
    <property type="molecule type" value="Genomic_DNA"/>
</dbReference>
<dbReference type="GO" id="GO:0051536">
    <property type="term" value="F:iron-sulfur cluster binding"/>
    <property type="evidence" value="ECO:0007669"/>
    <property type="project" value="UniProtKB-KW"/>
</dbReference>
<evidence type="ECO:0000256" key="2">
    <source>
        <dbReference type="ARBA" id="ARBA00006490"/>
    </source>
</evidence>